<dbReference type="Gene3D" id="1.10.357.10">
    <property type="entry name" value="Tetracycline Repressor, domain 2"/>
    <property type="match status" value="1"/>
</dbReference>
<proteinExistence type="predicted"/>
<dbReference type="RefSeq" id="WP_002286968.1">
    <property type="nucleotide sequence ID" value="NZ_CP066294.2"/>
</dbReference>
<name>A0AAX1K1A4_STRMG</name>
<evidence type="ECO:0000313" key="2">
    <source>
        <dbReference type="Proteomes" id="UP000595884"/>
    </source>
</evidence>
<protein>
    <submittedName>
        <fullName evidence="1">TetR/AcrR family transcriptional regulator</fullName>
    </submittedName>
</protein>
<evidence type="ECO:0000313" key="1">
    <source>
        <dbReference type="EMBL" id="QQL46889.1"/>
    </source>
</evidence>
<dbReference type="Proteomes" id="UP000595884">
    <property type="component" value="Chromosome"/>
</dbReference>
<dbReference type="PANTHER" id="PTHR43479">
    <property type="entry name" value="ACREF/ENVCD OPERON REPRESSOR-RELATED"/>
    <property type="match status" value="1"/>
</dbReference>
<dbReference type="CDD" id="cd00093">
    <property type="entry name" value="HTH_XRE"/>
    <property type="match status" value="1"/>
</dbReference>
<dbReference type="InterPro" id="IPR009057">
    <property type="entry name" value="Homeodomain-like_sf"/>
</dbReference>
<sequence length="193" mass="22296">MVLGSRENIINALFRIASKNPDKKNITLSEIAKEAGVSRQAIYQKHYANVDDIFNDIHVTITREVLTALEQIINEKESVSIYDIIADDMIPLIYKYRQWGKILYHTSIDSNWLTFLHKKYTTLLMKSNAQFFNHGPISNKSTVNIIMNYCFSIIAEWIAEEFPEPPEIFAKKFKMIMSIAPMDMIDITDSSTH</sequence>
<dbReference type="PANTHER" id="PTHR43479:SF11">
    <property type="entry name" value="ACREF_ENVCD OPERON REPRESSOR-RELATED"/>
    <property type="match status" value="1"/>
</dbReference>
<gene>
    <name evidence="1" type="ORF">IGS65_007355</name>
</gene>
<reference evidence="2" key="1">
    <citation type="submission" date="2020-12" db="EMBL/GenBank/DDBJ databases">
        <authorList>
            <person name="Wen Z.T."/>
        </authorList>
    </citation>
    <scope>NUCLEOTIDE SEQUENCE [LARGE SCALE GENOMIC DNA]</scope>
    <source>
        <strain evidence="2">27-3</strain>
    </source>
</reference>
<dbReference type="InterPro" id="IPR001387">
    <property type="entry name" value="Cro/C1-type_HTH"/>
</dbReference>
<dbReference type="InterPro" id="IPR050624">
    <property type="entry name" value="HTH-type_Tx_Regulator"/>
</dbReference>
<dbReference type="AlphaFoldDB" id="A0AAX1K1A4"/>
<accession>A0AAX1K1A4</accession>
<organism evidence="1 2">
    <name type="scientific">Streptococcus mutans</name>
    <dbReference type="NCBI Taxonomy" id="1309"/>
    <lineage>
        <taxon>Bacteria</taxon>
        <taxon>Bacillati</taxon>
        <taxon>Bacillota</taxon>
        <taxon>Bacilli</taxon>
        <taxon>Lactobacillales</taxon>
        <taxon>Streptococcaceae</taxon>
        <taxon>Streptococcus</taxon>
    </lineage>
</organism>
<dbReference type="EMBL" id="CP066294">
    <property type="protein sequence ID" value="QQL46889.1"/>
    <property type="molecule type" value="Genomic_DNA"/>
</dbReference>
<dbReference type="SUPFAM" id="SSF46689">
    <property type="entry name" value="Homeodomain-like"/>
    <property type="match status" value="1"/>
</dbReference>